<evidence type="ECO:0000313" key="7">
    <source>
        <dbReference type="EMBL" id="KAF7488816.1"/>
    </source>
</evidence>
<name>A0A834R2I8_SARSC</name>
<dbReference type="PROSITE" id="PS51347">
    <property type="entry name" value="PHOSPHOTRIESTERASE_2"/>
    <property type="match status" value="1"/>
</dbReference>
<comment type="cofactor">
    <cofactor evidence="5">
        <name>a divalent metal cation</name>
        <dbReference type="ChEBI" id="CHEBI:60240"/>
    </cofactor>
    <text evidence="5">Binds 2 divalent metal cations per subunit.</text>
</comment>
<feature type="binding site" evidence="5">
    <location>
        <position position="232"/>
    </location>
    <ligand>
        <name>a divalent metal cation</name>
        <dbReference type="ChEBI" id="CHEBI:60240"/>
        <label>2</label>
    </ligand>
</feature>
<evidence type="ECO:0000256" key="4">
    <source>
        <dbReference type="ARBA" id="ARBA00029607"/>
    </source>
</evidence>
<reference evidence="7" key="2">
    <citation type="submission" date="2020-01" db="EMBL/GenBank/DDBJ databases">
        <authorList>
            <person name="Korhonen P.K.K."/>
            <person name="Guangxu M.G."/>
            <person name="Wang T.W."/>
            <person name="Stroehlein A.J.S."/>
            <person name="Young N.D."/>
            <person name="Ang C.-S.A."/>
            <person name="Fernando D.W.F."/>
            <person name="Lu H.L."/>
            <person name="Taylor S.T."/>
            <person name="Ehtesham M.E.M."/>
            <person name="Najaraj S.H.N."/>
            <person name="Harsha G.H.G."/>
            <person name="Madugundu A.M."/>
            <person name="Renuse S.R."/>
            <person name="Holt D.H."/>
            <person name="Pandey A.P."/>
            <person name="Papenfuss A.P."/>
            <person name="Gasser R.B.G."/>
            <person name="Fischer K.F."/>
        </authorList>
    </citation>
    <scope>NUCLEOTIDE SEQUENCE</scope>
    <source>
        <strain evidence="7">SSS_KF_BRIS2020</strain>
    </source>
</reference>
<dbReference type="Gene3D" id="3.20.20.140">
    <property type="entry name" value="Metal-dependent hydrolases"/>
    <property type="match status" value="1"/>
</dbReference>
<comment type="caution">
    <text evidence="6">Lacks conserved residue(s) required for the propagation of feature annotation.</text>
</comment>
<dbReference type="PROSITE" id="PS01322">
    <property type="entry name" value="PHOSPHOTRIESTERASE_1"/>
    <property type="match status" value="1"/>
</dbReference>
<evidence type="ECO:0000256" key="2">
    <source>
        <dbReference type="ARBA" id="ARBA00022723"/>
    </source>
</evidence>
<protein>
    <recommendedName>
        <fullName evidence="1">Phosphotriesterase-related protein</fullName>
    </recommendedName>
    <alternativeName>
        <fullName evidence="4">Parathion hydrolase-related protein</fullName>
    </alternativeName>
</protein>
<gene>
    <name evidence="7" type="primary">SSS_21g</name>
    <name evidence="7" type="ORF">SSS_21</name>
</gene>
<dbReference type="PANTHER" id="PTHR10819">
    <property type="entry name" value="PHOSPHOTRIESTERASE-RELATED"/>
    <property type="match status" value="1"/>
</dbReference>
<feature type="binding site" evidence="5">
    <location>
        <position position="26"/>
    </location>
    <ligand>
        <name>a divalent metal cation</name>
        <dbReference type="ChEBI" id="CHEBI:60240"/>
        <label>1</label>
    </ligand>
</feature>
<dbReference type="OrthoDB" id="9998343at2759"/>
<keyword evidence="2 5" id="KW-0479">Metal-binding</keyword>
<accession>A0A834R2I8</accession>
<feature type="binding site" evidence="5">
    <location>
        <position position="171"/>
    </location>
    <ligand>
        <name>a divalent metal cation</name>
        <dbReference type="ChEBI" id="CHEBI:60240"/>
        <label>2</label>
    </ligand>
</feature>
<evidence type="ECO:0000256" key="6">
    <source>
        <dbReference type="PROSITE-ProRule" id="PRU00679"/>
    </source>
</evidence>
<organism evidence="7">
    <name type="scientific">Sarcoptes scabiei</name>
    <name type="common">Itch mite</name>
    <name type="synonym">Acarus scabiei</name>
    <dbReference type="NCBI Taxonomy" id="52283"/>
    <lineage>
        <taxon>Eukaryota</taxon>
        <taxon>Metazoa</taxon>
        <taxon>Ecdysozoa</taxon>
        <taxon>Arthropoda</taxon>
        <taxon>Chelicerata</taxon>
        <taxon>Arachnida</taxon>
        <taxon>Acari</taxon>
        <taxon>Acariformes</taxon>
        <taxon>Sarcoptiformes</taxon>
        <taxon>Astigmata</taxon>
        <taxon>Psoroptidia</taxon>
        <taxon>Sarcoptoidea</taxon>
        <taxon>Sarcoptidae</taxon>
        <taxon>Sarcoptinae</taxon>
        <taxon>Sarcoptes</taxon>
    </lineage>
</organism>
<evidence type="ECO:0000313" key="9">
    <source>
        <dbReference type="Proteomes" id="UP000070412"/>
    </source>
</evidence>
<dbReference type="Proteomes" id="UP000070412">
    <property type="component" value="Unassembled WGS sequence"/>
</dbReference>
<dbReference type="InterPro" id="IPR017947">
    <property type="entry name" value="AryldialkylPase_Zn-BS"/>
</dbReference>
<dbReference type="SUPFAM" id="SSF51556">
    <property type="entry name" value="Metallo-dependent hydrolases"/>
    <property type="match status" value="1"/>
</dbReference>
<dbReference type="InterPro" id="IPR032466">
    <property type="entry name" value="Metal_Hydrolase"/>
</dbReference>
<proteinExistence type="inferred from homology"/>
<reference evidence="9" key="1">
    <citation type="journal article" date="2020" name="PLoS Negl. Trop. Dis.">
        <title>High-quality nuclear genome for Sarcoptes scabiei-A critical resource for a neglected parasite.</title>
        <authorList>
            <person name="Korhonen P.K."/>
            <person name="Gasser R.B."/>
            <person name="Ma G."/>
            <person name="Wang T."/>
            <person name="Stroehlein A.J."/>
            <person name="Young N.D."/>
            <person name="Ang C.S."/>
            <person name="Fernando D.D."/>
            <person name="Lu H.C."/>
            <person name="Taylor S."/>
            <person name="Reynolds S.L."/>
            <person name="Mofiz E."/>
            <person name="Najaraj S.H."/>
            <person name="Gowda H."/>
            <person name="Madugundu A."/>
            <person name="Renuse S."/>
            <person name="Holt D."/>
            <person name="Pandey A."/>
            <person name="Papenfuss A.T."/>
            <person name="Fischer K."/>
        </authorList>
    </citation>
    <scope>NUCLEOTIDE SEQUENCE [LARGE SCALE GENOMIC DNA]</scope>
</reference>
<evidence type="ECO:0000256" key="1">
    <source>
        <dbReference type="ARBA" id="ARBA00020475"/>
    </source>
</evidence>
<feature type="binding site" evidence="5">
    <location>
        <position position="171"/>
    </location>
    <ligand>
        <name>a divalent metal cation</name>
        <dbReference type="ChEBI" id="CHEBI:60240"/>
        <label>1</label>
    </ligand>
</feature>
<dbReference type="EMBL" id="WVUK01000065">
    <property type="protein sequence ID" value="KAF7488816.1"/>
    <property type="molecule type" value="Genomic_DNA"/>
</dbReference>
<dbReference type="InterPro" id="IPR001559">
    <property type="entry name" value="Phosphotriesterase"/>
</dbReference>
<evidence type="ECO:0000256" key="5">
    <source>
        <dbReference type="PIRSR" id="PIRSR601559-52"/>
    </source>
</evidence>
<reference evidence="8" key="3">
    <citation type="submission" date="2022-06" db="UniProtKB">
        <authorList>
            <consortium name="EnsemblMetazoa"/>
        </authorList>
    </citation>
    <scope>IDENTIFICATION</scope>
</reference>
<feature type="binding site" evidence="5">
    <location>
        <position position="299"/>
    </location>
    <ligand>
        <name>a divalent metal cation</name>
        <dbReference type="ChEBI" id="CHEBI:60240"/>
        <label>1</label>
    </ligand>
</feature>
<evidence type="ECO:0000313" key="8">
    <source>
        <dbReference type="EnsemblMetazoa" id="KAF7488816.1"/>
    </source>
</evidence>
<keyword evidence="3" id="KW-0378">Hydrolase</keyword>
<feature type="binding site" evidence="5">
    <location>
        <position position="28"/>
    </location>
    <ligand>
        <name>a divalent metal cation</name>
        <dbReference type="ChEBI" id="CHEBI:60240"/>
        <label>1</label>
    </ligand>
</feature>
<feature type="binding site" evidence="5">
    <location>
        <position position="203"/>
    </location>
    <ligand>
        <name>a divalent metal cation</name>
        <dbReference type="ChEBI" id="CHEBI:60240"/>
        <label>2</label>
    </ligand>
</feature>
<sequence length="349" mass="39538">MDLARNHIQTVLNPIDPGSLGSTLCHEHLYAISRSDYFVSKPLKSNQYTHINSMKIKCENLWYTNYHPHLQQDNLDLAESSTQDAMLEELKFFRSNGGDSIVEVTTFGKNLEKLAELSRKSGVQIVGNTGFYVEQAFSQSIKEKSIENLYDIMLDELLNGINGFKPGLIGELGTSWPIKNFELKVLKASAQLQQQLKVPVSIHPGRDAEAPFEIVRIFQEAGGIVTKTVMSHLERTLDEQQLLQFANTGAICELDLFGAEISYYEAADHFDMPNDGKRIQLIKSLIKEGFGDRITISHDLHTKHRMMKFGGHGLSHIHLNVLPKMLRRGIEQNAIDQIMIHTPRRWLTL</sequence>
<keyword evidence="9" id="KW-1185">Reference proteome</keyword>
<dbReference type="GO" id="GO:0016788">
    <property type="term" value="F:hydrolase activity, acting on ester bonds"/>
    <property type="evidence" value="ECO:0007669"/>
    <property type="project" value="InterPro"/>
</dbReference>
<evidence type="ECO:0000256" key="3">
    <source>
        <dbReference type="ARBA" id="ARBA00022801"/>
    </source>
</evidence>
<dbReference type="AlphaFoldDB" id="A0A834R2I8"/>
<comment type="similarity">
    <text evidence="6">Belongs to the metallo-dependent hydrolases superfamily. Phosphotriesterase family.</text>
</comment>
<dbReference type="Pfam" id="PF02126">
    <property type="entry name" value="PTE"/>
    <property type="match status" value="1"/>
</dbReference>
<dbReference type="GO" id="GO:0008270">
    <property type="term" value="F:zinc ion binding"/>
    <property type="evidence" value="ECO:0007669"/>
    <property type="project" value="InterPro"/>
</dbReference>
<dbReference type="EnsemblMetazoa" id="SSS_21s_mrna">
    <property type="protein sequence ID" value="KAF7488816.1"/>
    <property type="gene ID" value="SSS_21"/>
</dbReference>
<dbReference type="PANTHER" id="PTHR10819:SF3">
    <property type="entry name" value="PHOSPHOTRIESTERASE-RELATED PROTEIN"/>
    <property type="match status" value="1"/>
</dbReference>